<keyword evidence="5" id="KW-1185">Reference proteome</keyword>
<feature type="coiled-coil region" evidence="1">
    <location>
        <begin position="645"/>
        <end position="672"/>
    </location>
</feature>
<evidence type="ECO:0000256" key="2">
    <source>
        <dbReference type="SAM" id="MobiDB-lite"/>
    </source>
</evidence>
<dbReference type="Pfam" id="PF16879">
    <property type="entry name" value="Sin3a_C"/>
    <property type="match status" value="1"/>
</dbReference>
<dbReference type="InterPro" id="IPR021827">
    <property type="entry name" value="Nup186/Nup192/Nup205"/>
</dbReference>
<dbReference type="Proteomes" id="UP000257109">
    <property type="component" value="Unassembled WGS sequence"/>
</dbReference>
<gene>
    <name evidence="4" type="primary">SNL3</name>
    <name evidence="4" type="ORF">CR513_07507</name>
</gene>
<feature type="compositionally biased region" description="Basic and acidic residues" evidence="2">
    <location>
        <begin position="156"/>
        <end position="165"/>
    </location>
</feature>
<dbReference type="GO" id="GO:0005643">
    <property type="term" value="C:nuclear pore"/>
    <property type="evidence" value="ECO:0007669"/>
    <property type="project" value="InterPro"/>
</dbReference>
<feature type="non-terminal residue" evidence="4">
    <location>
        <position position="1"/>
    </location>
</feature>
<feature type="compositionally biased region" description="Basic and acidic residues" evidence="2">
    <location>
        <begin position="104"/>
        <end position="117"/>
    </location>
</feature>
<feature type="compositionally biased region" description="Basic and acidic residues" evidence="2">
    <location>
        <begin position="49"/>
        <end position="62"/>
    </location>
</feature>
<evidence type="ECO:0000313" key="4">
    <source>
        <dbReference type="EMBL" id="RDY08276.1"/>
    </source>
</evidence>
<dbReference type="OrthoDB" id="20172at2759"/>
<feature type="compositionally biased region" description="Basic and acidic residues" evidence="2">
    <location>
        <begin position="514"/>
        <end position="527"/>
    </location>
</feature>
<feature type="region of interest" description="Disordered" evidence="2">
    <location>
        <begin position="486"/>
        <end position="582"/>
    </location>
</feature>
<dbReference type="STRING" id="157652.A0A371HZQ4"/>
<feature type="compositionally biased region" description="Polar residues" evidence="2">
    <location>
        <begin position="139"/>
        <end position="149"/>
    </location>
</feature>
<evidence type="ECO:0000256" key="1">
    <source>
        <dbReference type="SAM" id="Coils"/>
    </source>
</evidence>
<organism evidence="4 5">
    <name type="scientific">Mucuna pruriens</name>
    <name type="common">Velvet bean</name>
    <name type="synonym">Dolichos pruriens</name>
    <dbReference type="NCBI Taxonomy" id="157652"/>
    <lineage>
        <taxon>Eukaryota</taxon>
        <taxon>Viridiplantae</taxon>
        <taxon>Streptophyta</taxon>
        <taxon>Embryophyta</taxon>
        <taxon>Tracheophyta</taxon>
        <taxon>Spermatophyta</taxon>
        <taxon>Magnoliopsida</taxon>
        <taxon>eudicotyledons</taxon>
        <taxon>Gunneridae</taxon>
        <taxon>Pentapetalae</taxon>
        <taxon>rosids</taxon>
        <taxon>fabids</taxon>
        <taxon>Fabales</taxon>
        <taxon>Fabaceae</taxon>
        <taxon>Papilionoideae</taxon>
        <taxon>50 kb inversion clade</taxon>
        <taxon>NPAAA clade</taxon>
        <taxon>indigoferoid/millettioid clade</taxon>
        <taxon>Phaseoleae</taxon>
        <taxon>Mucuna</taxon>
    </lineage>
</organism>
<evidence type="ECO:0000259" key="3">
    <source>
        <dbReference type="Pfam" id="PF16879"/>
    </source>
</evidence>
<protein>
    <submittedName>
        <fullName evidence="4">Paired amphipathic helix protein Sin3-like 3</fullName>
    </submittedName>
</protein>
<feature type="compositionally biased region" description="Basic and acidic residues" evidence="2">
    <location>
        <begin position="388"/>
        <end position="397"/>
    </location>
</feature>
<feature type="region of interest" description="Disordered" evidence="2">
    <location>
        <begin position="1"/>
        <end position="79"/>
    </location>
</feature>
<keyword evidence="1" id="KW-0175">Coiled coil</keyword>
<reference evidence="4" key="1">
    <citation type="submission" date="2018-05" db="EMBL/GenBank/DDBJ databases">
        <title>Draft genome of Mucuna pruriens seed.</title>
        <authorList>
            <person name="Nnadi N.E."/>
            <person name="Vos R."/>
            <person name="Hasami M.H."/>
            <person name="Devisetty U.K."/>
            <person name="Aguiy J.C."/>
        </authorList>
    </citation>
    <scope>NUCLEOTIDE SEQUENCE [LARGE SCALE GENOMIC DNA]</scope>
    <source>
        <strain evidence="4">JCA_2017</strain>
    </source>
</reference>
<feature type="compositionally biased region" description="Polar residues" evidence="2">
    <location>
        <begin position="418"/>
        <end position="438"/>
    </location>
</feature>
<feature type="region of interest" description="Disordered" evidence="2">
    <location>
        <begin position="91"/>
        <end position="169"/>
    </location>
</feature>
<dbReference type="PANTHER" id="PTHR31344:SF11">
    <property type="entry name" value="NUCLEOLAR PROTEIN GAR2-LIKE PROTEIN"/>
    <property type="match status" value="1"/>
</dbReference>
<evidence type="ECO:0000313" key="5">
    <source>
        <dbReference type="Proteomes" id="UP000257109"/>
    </source>
</evidence>
<sequence length="875" mass="97715">MRRLTTTPTRLGNVSVEGGLDIPSSEGGDSTRLGTSTNGAITGGTKVHRYQEESVRPIKSEREDGELSPNGDLEEDNFVFYGGNGLDAVHKGKDGGVSRQYQNRHGEEVCGETKGENDADADDEGEESPHKSPEDSENASENVDVSGSESADEHEDGEHDNKAESEGEAEGIADAHDVEGDGISLPYCERFLLSVKPLAKHVPSMLHEMDRNSRTLYERKQLAMINSSSANRKWKASSDTISTEKYGRFMNALYNLLDGSSNNTKFEDDCRAIIGIQSYVLFTLDKLIYKLVKQLQAVAADEMDNKLLQLYAYEKSRKPGKFVDIVYHENSRVLLHDDNIYRNEYSPGLMVLSLQLMDSGHDKPEEFESMKEIEKRKASRNSQTKGSRRTERRENKLHQNNSSKTLNEKGTESKTPQDSRPSANNFIGDSNTATENSETYENMVIHYVDDVNRSQEAIGEMKVNEMVAKENKNEVSDDHLMIIPKEQKERNEEVSDIETGKDSVSSQGDSFTNEDEKGDKALEDPKTKVKVNPSESNFGSRERSDKKTNKLQLKVSLSSQKKPMNSKKGPSKVTNKNTSSTNSKTLKFPVIVSSESSEGVDENPIQEVKELDTMDGSSNGAQSIGSEDESHEIVNVEENGEHEDDAAVELKYEEMELRIEKLEEELREVAALEVSLYSIVPEHGSSTHKVHTPARRLSRLYIHACKHWTQKRRATIAKNTVSSLILVAKSCGNDVIYMLTFWLSNTIVLREIISQAFGNSCQASPLKRLAESNGAGKRNDGKPMALKWKGSSNGTVGRFRRSMSHQAMGYSLVYSQLYPFEGLQNYTSGIIHHVRLIGVPQILKSHIDLVASIQLSEELERLHISIIDLNEWWGC</sequence>
<dbReference type="AlphaFoldDB" id="A0A371HZQ4"/>
<feature type="compositionally biased region" description="Basic and acidic residues" evidence="2">
    <location>
        <begin position="406"/>
        <end position="417"/>
    </location>
</feature>
<feature type="compositionally biased region" description="Low complexity" evidence="2">
    <location>
        <begin position="571"/>
        <end position="582"/>
    </location>
</feature>
<dbReference type="PANTHER" id="PTHR31344">
    <property type="entry name" value="NUCLEAR PORE COMPLEX PROTEIN NUP205"/>
    <property type="match status" value="1"/>
</dbReference>
<feature type="compositionally biased region" description="Polar residues" evidence="2">
    <location>
        <begin position="502"/>
        <end position="511"/>
    </location>
</feature>
<feature type="compositionally biased region" description="Polar residues" evidence="2">
    <location>
        <begin position="1"/>
        <end position="12"/>
    </location>
</feature>
<name>A0A371HZQ4_MUCPR</name>
<feature type="domain" description="Sin3 C-terminal" evidence="3">
    <location>
        <begin position="196"/>
        <end position="430"/>
    </location>
</feature>
<dbReference type="EMBL" id="QJKJ01001307">
    <property type="protein sequence ID" value="RDY08276.1"/>
    <property type="molecule type" value="Genomic_DNA"/>
</dbReference>
<dbReference type="InterPro" id="IPR031693">
    <property type="entry name" value="Sin3_C"/>
</dbReference>
<accession>A0A371HZQ4</accession>
<proteinExistence type="predicted"/>
<feature type="compositionally biased region" description="Basic and acidic residues" evidence="2">
    <location>
        <begin position="486"/>
        <end position="501"/>
    </location>
</feature>
<feature type="compositionally biased region" description="Basic and acidic residues" evidence="2">
    <location>
        <begin position="363"/>
        <end position="376"/>
    </location>
</feature>
<feature type="region of interest" description="Disordered" evidence="2">
    <location>
        <begin position="363"/>
        <end position="438"/>
    </location>
</feature>
<comment type="caution">
    <text evidence="4">The sequence shown here is derived from an EMBL/GenBank/DDBJ whole genome shotgun (WGS) entry which is preliminary data.</text>
</comment>